<dbReference type="RefSeq" id="WP_015067764.1">
    <property type="nucleotide sequence ID" value="NZ_CAXGIV010000042.1"/>
</dbReference>
<evidence type="ECO:0000313" key="2">
    <source>
        <dbReference type="Proteomes" id="UP000061468"/>
    </source>
</evidence>
<proteinExistence type="predicted"/>
<dbReference type="Proteomes" id="UP000061468">
    <property type="component" value="Chromosome"/>
</dbReference>
<dbReference type="AlphaFoldDB" id="A0AAC8XLE4"/>
<sequence>MPERGDFEPQIIGTIGGRNIVITDTGYTFIADNGDLPKNALIKHQKYVLTRAAKEYRRINAVKFAACERRYTNGLSSFSVPIFTKSLDLSKDNSLLLLAGTTTVFANASLRFTYSNFIGNRPEMPENFVAPEVMVDRVEVASEYVKPTKNIVYTGDEALSFRESLIESINSRKRLDVTIDERWRTNHSQLRLTNIEAEAYHYYRDSMHKAAQQANWCLLHLANNPTVAVSTAFELTINGLDDLAKTANRLMNFTLDCLPLDVNRQRTTLSQSVEGNKAIVYRYEGTRKKSQCSVKLECVNYENINLVFYTDRVCTAREFQTENNITDLRDGNGVFKFYITENVIRFTADTDLIKDFTFDETFILPSFTAIKLGLEEQPATLEKGAFSKRYIWQKEYLAAQVPVHQAIIIQQLLINQLRQLYKEEL</sequence>
<gene>
    <name evidence="1" type="ORF">AV942_14490</name>
</gene>
<dbReference type="EMBL" id="CP013928">
    <property type="protein sequence ID" value="AMJ79414.1"/>
    <property type="molecule type" value="Genomic_DNA"/>
</dbReference>
<reference evidence="1 2" key="1">
    <citation type="submission" date="2015-12" db="EMBL/GenBank/DDBJ databases">
        <title>Intraspecies pangenome expansion in the marine bacterium Alteromonas.</title>
        <authorList>
            <person name="Lopez-Perez M."/>
            <person name="Rodriguez-Valera F."/>
        </authorList>
    </citation>
    <scope>NUCLEOTIDE SEQUENCE [LARGE SCALE GENOMIC DNA]</scope>
    <source>
        <strain evidence="1 2">UM8</strain>
    </source>
</reference>
<organism evidence="1 2">
    <name type="scientific">Alteromonas mediterranea</name>
    <dbReference type="NCBI Taxonomy" id="314275"/>
    <lineage>
        <taxon>Bacteria</taxon>
        <taxon>Pseudomonadati</taxon>
        <taxon>Pseudomonadota</taxon>
        <taxon>Gammaproteobacteria</taxon>
        <taxon>Alteromonadales</taxon>
        <taxon>Alteromonadaceae</taxon>
        <taxon>Alteromonas/Salinimonas group</taxon>
        <taxon>Alteromonas</taxon>
    </lineage>
</organism>
<protein>
    <submittedName>
        <fullName evidence="1">Uncharacterized protein</fullName>
    </submittedName>
</protein>
<evidence type="ECO:0000313" key="1">
    <source>
        <dbReference type="EMBL" id="AMJ79414.1"/>
    </source>
</evidence>
<name>A0AAC8XLE4_9ALTE</name>
<accession>A0AAC8XLE4</accession>